<name>A0A814DXL1_9BILA</name>
<dbReference type="InterPro" id="IPR019734">
    <property type="entry name" value="TPR_rpt"/>
</dbReference>
<keyword evidence="2" id="KW-0802">TPR repeat</keyword>
<sequence>MLYTAIAEIYNIKENYDQALTYLQQSLTIFHKCLPPDHFSIATTHANISIASHWAALYEQAARHYEKALDIALKCKDPANLQFIVTTHDNVAQTYVKIRDFKMGLYHAEQALQIRLKHHSPMNNVDLAMNYWLCATILGAMIQPKKSLVHLEKANAIIQVTDHPKLIKLRPTIEQIRRLLNKQIYLK</sequence>
<dbReference type="Gene3D" id="1.25.40.10">
    <property type="entry name" value="Tetratricopeptide repeat domain"/>
    <property type="match status" value="2"/>
</dbReference>
<gene>
    <name evidence="3" type="ORF">GPM918_LOCUS11706</name>
    <name evidence="4" type="ORF">OVA965_LOCUS17658</name>
    <name evidence="5" type="ORF">SRO942_LOCUS11707</name>
    <name evidence="6" type="ORF">TMI583_LOCUS17669</name>
</gene>
<dbReference type="EMBL" id="CAJNOK010008531">
    <property type="protein sequence ID" value="CAF1065984.1"/>
    <property type="molecule type" value="Genomic_DNA"/>
</dbReference>
<evidence type="ECO:0000256" key="1">
    <source>
        <dbReference type="ARBA" id="ARBA00022737"/>
    </source>
</evidence>
<dbReference type="PANTHER" id="PTHR45641">
    <property type="entry name" value="TETRATRICOPEPTIDE REPEAT PROTEIN (AFU_ORTHOLOGUE AFUA_6G03870)"/>
    <property type="match status" value="1"/>
</dbReference>
<dbReference type="Proteomes" id="UP000677228">
    <property type="component" value="Unassembled WGS sequence"/>
</dbReference>
<dbReference type="EMBL" id="CAJOBA010008546">
    <property type="protein sequence ID" value="CAF3831016.1"/>
    <property type="molecule type" value="Genomic_DNA"/>
</dbReference>
<dbReference type="SUPFAM" id="SSF48452">
    <property type="entry name" value="TPR-like"/>
    <property type="match status" value="1"/>
</dbReference>
<dbReference type="EMBL" id="CAJOBC010002470">
    <property type="protein sequence ID" value="CAF3734755.1"/>
    <property type="molecule type" value="Genomic_DNA"/>
</dbReference>
<dbReference type="Proteomes" id="UP000663829">
    <property type="component" value="Unassembled WGS sequence"/>
</dbReference>
<evidence type="ECO:0008006" key="8">
    <source>
        <dbReference type="Google" id="ProtNLM"/>
    </source>
</evidence>
<evidence type="ECO:0000313" key="7">
    <source>
        <dbReference type="Proteomes" id="UP000663829"/>
    </source>
</evidence>
<dbReference type="PANTHER" id="PTHR45641:SF19">
    <property type="entry name" value="NEPHROCYSTIN-3"/>
    <property type="match status" value="1"/>
</dbReference>
<dbReference type="EMBL" id="CAJNOQ010002470">
    <property type="protein sequence ID" value="CAF0960055.1"/>
    <property type="molecule type" value="Genomic_DNA"/>
</dbReference>
<dbReference type="Proteomes" id="UP000682733">
    <property type="component" value="Unassembled WGS sequence"/>
</dbReference>
<comment type="caution">
    <text evidence="3">The sequence shown here is derived from an EMBL/GenBank/DDBJ whole genome shotgun (WGS) entry which is preliminary data.</text>
</comment>
<evidence type="ECO:0000313" key="4">
    <source>
        <dbReference type="EMBL" id="CAF1065984.1"/>
    </source>
</evidence>
<evidence type="ECO:0000313" key="6">
    <source>
        <dbReference type="EMBL" id="CAF3831016.1"/>
    </source>
</evidence>
<protein>
    <recommendedName>
        <fullName evidence="8">Tetratricopeptide repeat protein</fullName>
    </recommendedName>
</protein>
<keyword evidence="1" id="KW-0677">Repeat</keyword>
<dbReference type="SMART" id="SM00028">
    <property type="entry name" value="TPR"/>
    <property type="match status" value="3"/>
</dbReference>
<dbReference type="Pfam" id="PF13424">
    <property type="entry name" value="TPR_12"/>
    <property type="match status" value="1"/>
</dbReference>
<keyword evidence="7" id="KW-1185">Reference proteome</keyword>
<dbReference type="Proteomes" id="UP000681722">
    <property type="component" value="Unassembled WGS sequence"/>
</dbReference>
<dbReference type="InterPro" id="IPR011990">
    <property type="entry name" value="TPR-like_helical_dom_sf"/>
</dbReference>
<evidence type="ECO:0000313" key="3">
    <source>
        <dbReference type="EMBL" id="CAF0960055.1"/>
    </source>
</evidence>
<proteinExistence type="predicted"/>
<evidence type="ECO:0000313" key="5">
    <source>
        <dbReference type="EMBL" id="CAF3734755.1"/>
    </source>
</evidence>
<dbReference type="AlphaFoldDB" id="A0A814DXL1"/>
<reference evidence="3" key="1">
    <citation type="submission" date="2021-02" db="EMBL/GenBank/DDBJ databases">
        <authorList>
            <person name="Nowell W R."/>
        </authorList>
    </citation>
    <scope>NUCLEOTIDE SEQUENCE</scope>
</reference>
<accession>A0A814DXL1</accession>
<dbReference type="OrthoDB" id="5587616at2759"/>
<organism evidence="3 7">
    <name type="scientific">Didymodactylos carnosus</name>
    <dbReference type="NCBI Taxonomy" id="1234261"/>
    <lineage>
        <taxon>Eukaryota</taxon>
        <taxon>Metazoa</taxon>
        <taxon>Spiralia</taxon>
        <taxon>Gnathifera</taxon>
        <taxon>Rotifera</taxon>
        <taxon>Eurotatoria</taxon>
        <taxon>Bdelloidea</taxon>
        <taxon>Philodinida</taxon>
        <taxon>Philodinidae</taxon>
        <taxon>Didymodactylos</taxon>
    </lineage>
</organism>
<evidence type="ECO:0000256" key="2">
    <source>
        <dbReference type="ARBA" id="ARBA00022803"/>
    </source>
</evidence>